<evidence type="ECO:0000313" key="11">
    <source>
        <dbReference type="Proteomes" id="UP000028878"/>
    </source>
</evidence>
<keyword evidence="3" id="KW-1003">Cell membrane</keyword>
<dbReference type="EMBL" id="CCAE010000003">
    <property type="protein sequence ID" value="CDN86295.1"/>
    <property type="molecule type" value="Genomic_DNA"/>
</dbReference>
<evidence type="ECO:0000256" key="7">
    <source>
        <dbReference type="ARBA" id="ARBA00023136"/>
    </source>
</evidence>
<evidence type="ECO:0000256" key="4">
    <source>
        <dbReference type="ARBA" id="ARBA00022692"/>
    </source>
</evidence>
<feature type="transmembrane region" description="Helical" evidence="9">
    <location>
        <begin position="133"/>
        <end position="157"/>
    </location>
</feature>
<dbReference type="Pfam" id="PF02653">
    <property type="entry name" value="BPD_transp_2"/>
    <property type="match status" value="1"/>
</dbReference>
<dbReference type="InterPro" id="IPR001851">
    <property type="entry name" value="ABC_transp_permease"/>
</dbReference>
<keyword evidence="5" id="KW-0029">Amino-acid transport</keyword>
<evidence type="ECO:0000256" key="2">
    <source>
        <dbReference type="ARBA" id="ARBA00022448"/>
    </source>
</evidence>
<sequence>MMEFAQQVAAGFVNGCIYAMLALSLVMIYRATHHVNFAQGEMAMFSTFIAWALVEAGAPYWAAAAGAIAFGFAMGAVVERVALRPLHDSPALAVVTVFVALMIIVQSAAGLIFGHETYSLDSPFASWGGVGQGLLSGHALGTVLVTVLVLAAMSAFFRYTKLGLSMRAAAINPVSSALSGINVSRVLMIGWGVAGAIGAVAGLLAAPVVFLSPHMMSGIMIYGFAAAVLGGVDSPPGAILGGLILGIGENLLGAYVTGNELKLTIALVVMFAILVVRPRGLLGGKAIQRV</sequence>
<keyword evidence="7 9" id="KW-0472">Membrane</keyword>
<evidence type="ECO:0000256" key="9">
    <source>
        <dbReference type="SAM" id="Phobius"/>
    </source>
</evidence>
<feature type="transmembrane region" description="Helical" evidence="9">
    <location>
        <begin position="60"/>
        <end position="78"/>
    </location>
</feature>
<comment type="similarity">
    <text evidence="8">Belongs to the binding-protein-dependent transport system permease family. LivHM subfamily.</text>
</comment>
<dbReference type="GO" id="GO:0005886">
    <property type="term" value="C:plasma membrane"/>
    <property type="evidence" value="ECO:0007669"/>
    <property type="project" value="UniProtKB-SubCell"/>
</dbReference>
<dbReference type="RefSeq" id="WP_009516796.1">
    <property type="nucleotide sequence ID" value="NZ_CCAE010000003.1"/>
</dbReference>
<keyword evidence="6 9" id="KW-1133">Transmembrane helix</keyword>
<dbReference type="GO" id="GO:0006865">
    <property type="term" value="P:amino acid transport"/>
    <property type="evidence" value="ECO:0007669"/>
    <property type="project" value="UniProtKB-KW"/>
</dbReference>
<dbReference type="PANTHER" id="PTHR11795:SF451">
    <property type="entry name" value="ABC TRANSPORTER PERMEASE PROTEIN"/>
    <property type="match status" value="1"/>
</dbReference>
<keyword evidence="11" id="KW-1185">Reference proteome</keyword>
<dbReference type="Proteomes" id="UP000028878">
    <property type="component" value="Unassembled WGS sequence"/>
</dbReference>
<dbReference type="PANTHER" id="PTHR11795">
    <property type="entry name" value="BRANCHED-CHAIN AMINO ACID TRANSPORT SYSTEM PERMEASE PROTEIN LIVH"/>
    <property type="match status" value="1"/>
</dbReference>
<evidence type="ECO:0000256" key="3">
    <source>
        <dbReference type="ARBA" id="ARBA00022475"/>
    </source>
</evidence>
<dbReference type="AlphaFoldDB" id="A0A1L1PLU7"/>
<feature type="transmembrane region" description="Helical" evidence="9">
    <location>
        <begin position="6"/>
        <end position="28"/>
    </location>
</feature>
<feature type="transmembrane region" description="Helical" evidence="9">
    <location>
        <begin position="263"/>
        <end position="282"/>
    </location>
</feature>
<keyword evidence="4 9" id="KW-0812">Transmembrane</keyword>
<protein>
    <submittedName>
        <fullName evidence="10">ABC transporter permease</fullName>
    </submittedName>
</protein>
<dbReference type="CDD" id="cd06582">
    <property type="entry name" value="TM_PBP1_LivH_like"/>
    <property type="match status" value="1"/>
</dbReference>
<evidence type="ECO:0000256" key="6">
    <source>
        <dbReference type="ARBA" id="ARBA00022989"/>
    </source>
</evidence>
<comment type="subcellular location">
    <subcellularLocation>
        <location evidence="1">Cell membrane</location>
        <topology evidence="1">Multi-pass membrane protein</topology>
    </subcellularLocation>
</comment>
<proteinExistence type="inferred from homology"/>
<gene>
    <name evidence="10" type="ORF">BN948_00696</name>
</gene>
<evidence type="ECO:0000313" key="10">
    <source>
        <dbReference type="EMBL" id="CDN86295.1"/>
    </source>
</evidence>
<dbReference type="InterPro" id="IPR052157">
    <property type="entry name" value="BCAA_transport_permease"/>
</dbReference>
<evidence type="ECO:0000256" key="1">
    <source>
        <dbReference type="ARBA" id="ARBA00004651"/>
    </source>
</evidence>
<accession>A0A1L1PLU7</accession>
<dbReference type="GO" id="GO:0022857">
    <property type="term" value="F:transmembrane transporter activity"/>
    <property type="evidence" value="ECO:0007669"/>
    <property type="project" value="InterPro"/>
</dbReference>
<keyword evidence="2" id="KW-0813">Transport</keyword>
<feature type="transmembrane region" description="Helical" evidence="9">
    <location>
        <begin position="186"/>
        <end position="209"/>
    </location>
</feature>
<evidence type="ECO:0000256" key="5">
    <source>
        <dbReference type="ARBA" id="ARBA00022970"/>
    </source>
</evidence>
<feature type="transmembrane region" description="Helical" evidence="9">
    <location>
        <begin position="90"/>
        <end position="113"/>
    </location>
</feature>
<name>A0A1L1PLU7_HYDIT</name>
<evidence type="ECO:0000256" key="8">
    <source>
        <dbReference type="ARBA" id="ARBA00037998"/>
    </source>
</evidence>
<reference evidence="11" key="1">
    <citation type="submission" date="2014-02" db="EMBL/GenBank/DDBJ databases">
        <authorList>
            <person name="Gan H."/>
        </authorList>
    </citation>
    <scope>NUCLEOTIDE SEQUENCE [LARGE SCALE GENOMIC DNA]</scope>
    <source>
        <strain evidence="11">S1</strain>
    </source>
</reference>
<reference evidence="11" key="2">
    <citation type="submission" date="2014-11" db="EMBL/GenBank/DDBJ databases">
        <title>Draft genome sequence of Hydrogenophaga intermedia S1.</title>
        <authorList>
            <person name="Gan H.M."/>
            <person name="Chew T.H."/>
            <person name="Stolz A."/>
        </authorList>
    </citation>
    <scope>NUCLEOTIDE SEQUENCE [LARGE SCALE GENOMIC DNA]</scope>
    <source>
        <strain evidence="11">S1</strain>
    </source>
</reference>
<organism evidence="10 11">
    <name type="scientific">Hydrogenophaga intermedia</name>
    <dbReference type="NCBI Taxonomy" id="65786"/>
    <lineage>
        <taxon>Bacteria</taxon>
        <taxon>Pseudomonadati</taxon>
        <taxon>Pseudomonadota</taxon>
        <taxon>Betaproteobacteria</taxon>
        <taxon>Burkholderiales</taxon>
        <taxon>Comamonadaceae</taxon>
        <taxon>Hydrogenophaga</taxon>
    </lineage>
</organism>